<dbReference type="eggNOG" id="COG0658">
    <property type="taxonomic scope" value="Bacteria"/>
</dbReference>
<feature type="transmembrane region" description="Helical" evidence="6">
    <location>
        <begin position="31"/>
        <end position="52"/>
    </location>
</feature>
<feature type="transmembrane region" description="Helical" evidence="6">
    <location>
        <begin position="6"/>
        <end position="24"/>
    </location>
</feature>
<proteinExistence type="predicted"/>
<evidence type="ECO:0000256" key="6">
    <source>
        <dbReference type="SAM" id="Phobius"/>
    </source>
</evidence>
<evidence type="ECO:0000256" key="5">
    <source>
        <dbReference type="ARBA" id="ARBA00023136"/>
    </source>
</evidence>
<keyword evidence="5 6" id="KW-0472">Membrane</keyword>
<evidence type="ECO:0000259" key="8">
    <source>
        <dbReference type="Pfam" id="PF13567"/>
    </source>
</evidence>
<feature type="transmembrane region" description="Helical" evidence="6">
    <location>
        <begin position="420"/>
        <end position="444"/>
    </location>
</feature>
<feature type="transmembrane region" description="Helical" evidence="6">
    <location>
        <begin position="263"/>
        <end position="284"/>
    </location>
</feature>
<keyword evidence="10" id="KW-1185">Reference proteome</keyword>
<dbReference type="Pfam" id="PF03772">
    <property type="entry name" value="Competence"/>
    <property type="match status" value="1"/>
</dbReference>
<feature type="transmembrane region" description="Helical" evidence="6">
    <location>
        <begin position="392"/>
        <end position="414"/>
    </location>
</feature>
<dbReference type="InterPro" id="IPR052159">
    <property type="entry name" value="Competence_DNA_uptake"/>
</dbReference>
<name>R9GV16_9SPHI</name>
<dbReference type="Pfam" id="PF13567">
    <property type="entry name" value="DUF4131"/>
    <property type="match status" value="1"/>
</dbReference>
<dbReference type="InterPro" id="IPR025405">
    <property type="entry name" value="DUF4131"/>
</dbReference>
<accession>R9GV16</accession>
<comment type="subcellular location">
    <subcellularLocation>
        <location evidence="1">Cell membrane</location>
        <topology evidence="1">Multi-pass membrane protein</topology>
    </subcellularLocation>
</comment>
<comment type="caution">
    <text evidence="9">The sequence shown here is derived from an EMBL/GenBank/DDBJ whole genome shotgun (WGS) entry which is preliminary data.</text>
</comment>
<feature type="transmembrane region" description="Helical" evidence="6">
    <location>
        <begin position="64"/>
        <end position="84"/>
    </location>
</feature>
<dbReference type="Proteomes" id="UP000014174">
    <property type="component" value="Unassembled WGS sequence"/>
</dbReference>
<dbReference type="PANTHER" id="PTHR30619">
    <property type="entry name" value="DNA INTERNALIZATION/COMPETENCE PROTEIN COMEC/REC2"/>
    <property type="match status" value="1"/>
</dbReference>
<evidence type="ECO:0000259" key="7">
    <source>
        <dbReference type="Pfam" id="PF03772"/>
    </source>
</evidence>
<keyword evidence="3 6" id="KW-0812">Transmembrane</keyword>
<reference evidence="9 10" key="1">
    <citation type="journal article" date="2013" name="Genome Announc.">
        <title>Draft Genome Sequence of Arcticibacter svalbardensis Strain MN12-7T, a Member of the Family Sphingobacteriaceae Isolated from an Arctic Soil Sample.</title>
        <authorList>
            <person name="Shivaji S."/>
            <person name="Ara S."/>
            <person name="Prasad S."/>
            <person name="Manasa B.P."/>
            <person name="Begum Z."/>
            <person name="Singh A."/>
            <person name="Kumar Pinnaka A."/>
        </authorList>
    </citation>
    <scope>NUCLEOTIDE SEQUENCE [LARGE SCALE GENOMIC DNA]</scope>
    <source>
        <strain evidence="9 10">MN12-7</strain>
    </source>
</reference>
<organism evidence="9 10">
    <name type="scientific">Arcticibacter svalbardensis MN12-7</name>
    <dbReference type="NCBI Taxonomy" id="1150600"/>
    <lineage>
        <taxon>Bacteria</taxon>
        <taxon>Pseudomonadati</taxon>
        <taxon>Bacteroidota</taxon>
        <taxon>Sphingobacteriia</taxon>
        <taxon>Sphingobacteriales</taxon>
        <taxon>Sphingobacteriaceae</taxon>
        <taxon>Arcticibacter</taxon>
    </lineage>
</organism>
<feature type="domain" description="DUF4131" evidence="8">
    <location>
        <begin position="31"/>
        <end position="195"/>
    </location>
</feature>
<evidence type="ECO:0000256" key="4">
    <source>
        <dbReference type="ARBA" id="ARBA00022989"/>
    </source>
</evidence>
<gene>
    <name evidence="9" type="ORF">ADIARSV_1177</name>
</gene>
<dbReference type="RefSeq" id="WP_016194419.1">
    <property type="nucleotide sequence ID" value="NZ_AQPN01000044.1"/>
</dbReference>
<dbReference type="GO" id="GO:0005886">
    <property type="term" value="C:plasma membrane"/>
    <property type="evidence" value="ECO:0007669"/>
    <property type="project" value="UniProtKB-SubCell"/>
</dbReference>
<dbReference type="OrthoDB" id="9761531at2"/>
<feature type="transmembrane region" description="Helical" evidence="6">
    <location>
        <begin position="487"/>
        <end position="504"/>
    </location>
</feature>
<protein>
    <submittedName>
        <fullName evidence="9">Competence protein</fullName>
    </submittedName>
</protein>
<feature type="transmembrane region" description="Helical" evidence="6">
    <location>
        <begin position="449"/>
        <end position="467"/>
    </location>
</feature>
<feature type="transmembrane region" description="Helical" evidence="6">
    <location>
        <begin position="363"/>
        <end position="380"/>
    </location>
</feature>
<evidence type="ECO:0000256" key="1">
    <source>
        <dbReference type="ARBA" id="ARBA00004651"/>
    </source>
</evidence>
<dbReference type="PANTHER" id="PTHR30619:SF1">
    <property type="entry name" value="RECOMBINATION PROTEIN 2"/>
    <property type="match status" value="1"/>
</dbReference>
<dbReference type="AlphaFoldDB" id="R9GV16"/>
<keyword evidence="4 6" id="KW-1133">Transmembrane helix</keyword>
<feature type="transmembrane region" description="Helical" evidence="6">
    <location>
        <begin position="296"/>
        <end position="326"/>
    </location>
</feature>
<dbReference type="EMBL" id="AQPN01000044">
    <property type="protein sequence ID" value="EOR95662.1"/>
    <property type="molecule type" value="Genomic_DNA"/>
</dbReference>
<dbReference type="NCBIfam" id="TIGR00360">
    <property type="entry name" value="ComEC_N-term"/>
    <property type="match status" value="1"/>
</dbReference>
<dbReference type="PATRIC" id="fig|1150600.3.peg.1157"/>
<keyword evidence="2" id="KW-1003">Cell membrane</keyword>
<dbReference type="InterPro" id="IPR004477">
    <property type="entry name" value="ComEC_N"/>
</dbReference>
<evidence type="ECO:0000313" key="9">
    <source>
        <dbReference type="EMBL" id="EOR95662.1"/>
    </source>
</evidence>
<feature type="domain" description="ComEC/Rec2-related protein" evidence="7">
    <location>
        <begin position="239"/>
        <end position="502"/>
    </location>
</feature>
<feature type="transmembrane region" description="Helical" evidence="6">
    <location>
        <begin position="338"/>
        <end position="357"/>
    </location>
</feature>
<dbReference type="STRING" id="1150600.ADIARSV_1177"/>
<evidence type="ECO:0000313" key="10">
    <source>
        <dbReference type="Proteomes" id="UP000014174"/>
    </source>
</evidence>
<feature type="transmembrane region" description="Helical" evidence="6">
    <location>
        <begin position="511"/>
        <end position="533"/>
    </location>
</feature>
<evidence type="ECO:0000256" key="3">
    <source>
        <dbReference type="ARBA" id="ARBA00022692"/>
    </source>
</evidence>
<sequence length="698" mass="80246">MNYSTPHVFVRLLIPLIMGISIAFNLQTSAWLYVVFPSITVILLLVMLVMQVQYKRYELYLYSWMPGLSVFLFILCFFTTYTLFNYQTYSKDYFAHHRSDALLVEIRSEPQLKNSQLRFEVSVQQSIKGEKVQAASGKMLVTLKIDSTNTAQYKDGDLLLIPAKYKLIEGPRNPYEFDYKTYMANHGVYHQAYLTLSQVKLEGTNWSFNSFLIDQRKNMVRKLDKYIPDKEASALVSTLLLGYKADLSKDVLNTYSKTGTMHVLSVSGMHVALIMTLAGYLLGFMNHSKLKIVQTLLFILIVWSYTLLSGFSAAACRAAIMISFVIVGKAMNRDQKMLNCIAASAFFQLLIQPMLLFDVGFQLSYLAVMGLILFYPEIYIKVQVKNWLLDKIWSCIAVSLAAQIATFPLSLYYFNQFPVFFLISNLFILIPVVIIMYGGICFLLIPFDFILRILGTVLGKSILVLNGGLRIIENFPFANFHGFHFGIWYYLLLYCLIIGFYIAFKSKTKNIAWLLVFIVFVLVSVNSINNLLLRGKTSVVFYSLKNQMAIAFIRRGQVTVLSDLKKDDPISNYSIMPLINNQNLNLESFTPYPTTYRTADLFFRGHCCQFKSWKLLIYDRSYQQGVSQLPVVVNAILLHDNPSVEMTELMKNYKFNYLIIGSKNANYKIEQWTKDAEQLGLTYYILKNQKALNREDME</sequence>
<evidence type="ECO:0000256" key="2">
    <source>
        <dbReference type="ARBA" id="ARBA00022475"/>
    </source>
</evidence>